<protein>
    <recommendedName>
        <fullName evidence="4">Tropomyosin</fullName>
    </recommendedName>
</protein>
<dbReference type="STRING" id="71717.A0A4Y7T3N8"/>
<gene>
    <name evidence="2" type="ORF">FA13DRAFT_1874181</name>
</gene>
<reference evidence="2 3" key="1">
    <citation type="journal article" date="2019" name="Nat. Ecol. Evol.">
        <title>Megaphylogeny resolves global patterns of mushroom evolution.</title>
        <authorList>
            <person name="Varga T."/>
            <person name="Krizsan K."/>
            <person name="Foldi C."/>
            <person name="Dima B."/>
            <person name="Sanchez-Garcia M."/>
            <person name="Sanchez-Ramirez S."/>
            <person name="Szollosi G.J."/>
            <person name="Szarkandi J.G."/>
            <person name="Papp V."/>
            <person name="Albert L."/>
            <person name="Andreopoulos W."/>
            <person name="Angelini C."/>
            <person name="Antonin V."/>
            <person name="Barry K.W."/>
            <person name="Bougher N.L."/>
            <person name="Buchanan P."/>
            <person name="Buyck B."/>
            <person name="Bense V."/>
            <person name="Catcheside P."/>
            <person name="Chovatia M."/>
            <person name="Cooper J."/>
            <person name="Damon W."/>
            <person name="Desjardin D."/>
            <person name="Finy P."/>
            <person name="Geml J."/>
            <person name="Haridas S."/>
            <person name="Hughes K."/>
            <person name="Justo A."/>
            <person name="Karasinski D."/>
            <person name="Kautmanova I."/>
            <person name="Kiss B."/>
            <person name="Kocsube S."/>
            <person name="Kotiranta H."/>
            <person name="LaButti K.M."/>
            <person name="Lechner B.E."/>
            <person name="Liimatainen K."/>
            <person name="Lipzen A."/>
            <person name="Lukacs Z."/>
            <person name="Mihaltcheva S."/>
            <person name="Morgado L.N."/>
            <person name="Niskanen T."/>
            <person name="Noordeloos M.E."/>
            <person name="Ohm R.A."/>
            <person name="Ortiz-Santana B."/>
            <person name="Ovrebo C."/>
            <person name="Racz N."/>
            <person name="Riley R."/>
            <person name="Savchenko A."/>
            <person name="Shiryaev A."/>
            <person name="Soop K."/>
            <person name="Spirin V."/>
            <person name="Szebenyi C."/>
            <person name="Tomsovsky M."/>
            <person name="Tulloss R.E."/>
            <person name="Uehling J."/>
            <person name="Grigoriev I.V."/>
            <person name="Vagvolgyi C."/>
            <person name="Papp T."/>
            <person name="Martin F.M."/>
            <person name="Miettinen O."/>
            <person name="Hibbett D.S."/>
            <person name="Nagy L.G."/>
        </authorList>
    </citation>
    <scope>NUCLEOTIDE SEQUENCE [LARGE SCALE GENOMIC DNA]</scope>
    <source>
        <strain evidence="2 3">FP101781</strain>
    </source>
</reference>
<evidence type="ECO:0008006" key="4">
    <source>
        <dbReference type="Google" id="ProtNLM"/>
    </source>
</evidence>
<evidence type="ECO:0000256" key="1">
    <source>
        <dbReference type="SAM" id="Coils"/>
    </source>
</evidence>
<dbReference type="OrthoDB" id="3118787at2759"/>
<keyword evidence="3" id="KW-1185">Reference proteome</keyword>
<organism evidence="2 3">
    <name type="scientific">Coprinellus micaceus</name>
    <name type="common">Glistening ink-cap mushroom</name>
    <name type="synonym">Coprinus micaceus</name>
    <dbReference type="NCBI Taxonomy" id="71717"/>
    <lineage>
        <taxon>Eukaryota</taxon>
        <taxon>Fungi</taxon>
        <taxon>Dikarya</taxon>
        <taxon>Basidiomycota</taxon>
        <taxon>Agaricomycotina</taxon>
        <taxon>Agaricomycetes</taxon>
        <taxon>Agaricomycetidae</taxon>
        <taxon>Agaricales</taxon>
        <taxon>Agaricineae</taxon>
        <taxon>Psathyrellaceae</taxon>
        <taxon>Coprinellus</taxon>
    </lineage>
</organism>
<proteinExistence type="predicted"/>
<sequence length="167" mass="18846">MDRIRAKLADIGAERDAAFERAEKAESELRDAKLTIARYERENSDLAGKVGRLEEELDEAVAKAGQATKQRRANAKDRRIARRLRHTLPDRYPNLPAPVDPEPTRTFLTSPIFRTQTAQLAAEEAERRISGVEAEKEALEKQYETLKAKHEKVQAELAELETQLGGL</sequence>
<evidence type="ECO:0000313" key="2">
    <source>
        <dbReference type="EMBL" id="TEB28179.1"/>
    </source>
</evidence>
<comment type="caution">
    <text evidence="2">The sequence shown here is derived from an EMBL/GenBank/DDBJ whole genome shotgun (WGS) entry which is preliminary data.</text>
</comment>
<name>A0A4Y7T3N8_COPMI</name>
<evidence type="ECO:0000313" key="3">
    <source>
        <dbReference type="Proteomes" id="UP000298030"/>
    </source>
</evidence>
<accession>A0A4Y7T3N8</accession>
<dbReference type="Proteomes" id="UP000298030">
    <property type="component" value="Unassembled WGS sequence"/>
</dbReference>
<feature type="coiled-coil region" evidence="1">
    <location>
        <begin position="115"/>
        <end position="163"/>
    </location>
</feature>
<dbReference type="EMBL" id="QPFP01000034">
    <property type="protein sequence ID" value="TEB28179.1"/>
    <property type="molecule type" value="Genomic_DNA"/>
</dbReference>
<dbReference type="Gene3D" id="1.20.5.340">
    <property type="match status" value="1"/>
</dbReference>
<feature type="coiled-coil region" evidence="1">
    <location>
        <begin position="8"/>
        <end position="70"/>
    </location>
</feature>
<keyword evidence="1" id="KW-0175">Coiled coil</keyword>
<dbReference type="SUPFAM" id="SSF57997">
    <property type="entry name" value="Tropomyosin"/>
    <property type="match status" value="1"/>
</dbReference>
<dbReference type="AlphaFoldDB" id="A0A4Y7T3N8"/>